<dbReference type="EMBL" id="JACJFM010000056">
    <property type="protein sequence ID" value="MBB1489479.1"/>
    <property type="molecule type" value="Genomic_DNA"/>
</dbReference>
<name>A0A839IYH1_9GAMM</name>
<proteinExistence type="predicted"/>
<dbReference type="InterPro" id="IPR038137">
    <property type="entry name" value="Excisionase-like_sf"/>
</dbReference>
<dbReference type="Proteomes" id="UP000565262">
    <property type="component" value="Unassembled WGS sequence"/>
</dbReference>
<protein>
    <submittedName>
        <fullName evidence="1">Helix-turn-helix domain-containing protein</fullName>
    </submittedName>
</protein>
<dbReference type="SUPFAM" id="SSF46955">
    <property type="entry name" value="Putative DNA-binding domain"/>
    <property type="match status" value="1"/>
</dbReference>
<gene>
    <name evidence="1" type="ORF">H4O21_22985</name>
</gene>
<dbReference type="AlphaFoldDB" id="A0A839IYH1"/>
<dbReference type="Gene3D" id="1.10.1660.20">
    <property type="match status" value="1"/>
</dbReference>
<organism evidence="1 2">
    <name type="scientific">Oceanospirillum sediminis</name>
    <dbReference type="NCBI Taxonomy" id="2760088"/>
    <lineage>
        <taxon>Bacteria</taxon>
        <taxon>Pseudomonadati</taxon>
        <taxon>Pseudomonadota</taxon>
        <taxon>Gammaproteobacteria</taxon>
        <taxon>Oceanospirillales</taxon>
        <taxon>Oceanospirillaceae</taxon>
        <taxon>Oceanospirillum</taxon>
    </lineage>
</organism>
<sequence length="64" mass="7273">MTTPIGKLMPLKEWQAERFAGQGPTLCTIRRWCQNGQLPARKIGSQWFIDLEAESQQTPDTPTN</sequence>
<comment type="caution">
    <text evidence="1">The sequence shown here is derived from an EMBL/GenBank/DDBJ whole genome shotgun (WGS) entry which is preliminary data.</text>
</comment>
<evidence type="ECO:0000313" key="2">
    <source>
        <dbReference type="Proteomes" id="UP000565262"/>
    </source>
</evidence>
<dbReference type="InterPro" id="IPR009061">
    <property type="entry name" value="DNA-bd_dom_put_sf"/>
</dbReference>
<accession>A0A839IYH1</accession>
<keyword evidence="2" id="KW-1185">Reference proteome</keyword>
<dbReference type="RefSeq" id="WP_182811814.1">
    <property type="nucleotide sequence ID" value="NZ_JACJFM010000056.1"/>
</dbReference>
<evidence type="ECO:0000313" key="1">
    <source>
        <dbReference type="EMBL" id="MBB1489479.1"/>
    </source>
</evidence>
<reference evidence="1 2" key="1">
    <citation type="submission" date="2020-08" db="EMBL/GenBank/DDBJ databases">
        <title>Oceanospirillum sp. nov. isolated from marine sediment.</title>
        <authorList>
            <person name="Ji X."/>
        </authorList>
    </citation>
    <scope>NUCLEOTIDE SEQUENCE [LARGE SCALE GENOMIC DNA]</scope>
    <source>
        <strain evidence="1 2">D5</strain>
    </source>
</reference>